<dbReference type="STRING" id="550983.A4R26_17935"/>
<dbReference type="Pfam" id="PF09603">
    <property type="entry name" value="Fib_succ_major"/>
    <property type="match status" value="1"/>
</dbReference>
<dbReference type="InterPro" id="IPR011871">
    <property type="entry name" value="Fib_succ_major"/>
</dbReference>
<protein>
    <recommendedName>
        <fullName evidence="2">Fibrobacter succinogenes major paralogous domain-containing protein</fullName>
    </recommendedName>
</protein>
<dbReference type="NCBIfam" id="TIGR02145">
    <property type="entry name" value="Fib_succ_major"/>
    <property type="match status" value="1"/>
</dbReference>
<dbReference type="AlphaFoldDB" id="A0A1V9FUY1"/>
<dbReference type="Proteomes" id="UP000192276">
    <property type="component" value="Unassembled WGS sequence"/>
</dbReference>
<sequence>MKTAFTPFLYTILIIYILFFTRCTNSGSGAFVKDIDGNVYPTCTIGNEVWMAANLRVTRYRNGDPVSLLTDSTAWSKTTTGAYCFYNNDYSFDTAYGKLYNWYAINDPRNIAPEGWHIPTNEEITALITELEKDPANAGKLKQNGLGGYRFYTGATFHTLGFNGYWWGANHSFELYDHSPRMYTGMADVQRNTYEAGYGMAIRCVKD</sequence>
<gene>
    <name evidence="3" type="ORF">A4R26_17935</name>
</gene>
<dbReference type="EMBL" id="LWBP01000123">
    <property type="protein sequence ID" value="OQP62162.1"/>
    <property type="molecule type" value="Genomic_DNA"/>
</dbReference>
<comment type="caution">
    <text evidence="3">The sequence shown here is derived from an EMBL/GenBank/DDBJ whole genome shotgun (WGS) entry which is preliminary data.</text>
</comment>
<keyword evidence="1" id="KW-1133">Transmembrane helix</keyword>
<keyword evidence="1" id="KW-0812">Transmembrane</keyword>
<name>A0A1V9FUY1_9BACT</name>
<proteinExistence type="predicted"/>
<dbReference type="OrthoDB" id="9805760at2"/>
<evidence type="ECO:0000313" key="4">
    <source>
        <dbReference type="Proteomes" id="UP000192276"/>
    </source>
</evidence>
<accession>A0A1V9FUY1</accession>
<feature type="transmembrane region" description="Helical" evidence="1">
    <location>
        <begin position="6"/>
        <end position="23"/>
    </location>
</feature>
<keyword evidence="4" id="KW-1185">Reference proteome</keyword>
<evidence type="ECO:0000313" key="3">
    <source>
        <dbReference type="EMBL" id="OQP62162.1"/>
    </source>
</evidence>
<reference evidence="4" key="1">
    <citation type="submission" date="2016-04" db="EMBL/GenBank/DDBJ databases">
        <authorList>
            <person name="Chen L."/>
            <person name="Zhuang W."/>
            <person name="Wang G."/>
        </authorList>
    </citation>
    <scope>NUCLEOTIDE SEQUENCE [LARGE SCALE GENOMIC DNA]</scope>
    <source>
        <strain evidence="4">208</strain>
    </source>
</reference>
<evidence type="ECO:0000259" key="2">
    <source>
        <dbReference type="Pfam" id="PF09603"/>
    </source>
</evidence>
<organism evidence="3 4">
    <name type="scientific">Niastella populi</name>
    <dbReference type="NCBI Taxonomy" id="550983"/>
    <lineage>
        <taxon>Bacteria</taxon>
        <taxon>Pseudomonadati</taxon>
        <taxon>Bacteroidota</taxon>
        <taxon>Chitinophagia</taxon>
        <taxon>Chitinophagales</taxon>
        <taxon>Chitinophagaceae</taxon>
        <taxon>Niastella</taxon>
    </lineage>
</organism>
<evidence type="ECO:0000256" key="1">
    <source>
        <dbReference type="SAM" id="Phobius"/>
    </source>
</evidence>
<keyword evidence="1" id="KW-0472">Membrane</keyword>
<feature type="domain" description="Fibrobacter succinogenes major paralogous" evidence="2">
    <location>
        <begin position="44"/>
        <end position="206"/>
    </location>
</feature>
<dbReference type="RefSeq" id="WP_081163947.1">
    <property type="nucleotide sequence ID" value="NZ_LWBP01000123.1"/>
</dbReference>